<dbReference type="Gene3D" id="3.50.80.10">
    <property type="entry name" value="D-tyrosyl-tRNA(Tyr) deacylase"/>
    <property type="match status" value="1"/>
</dbReference>
<dbReference type="CDD" id="cd00563">
    <property type="entry name" value="Dtyr_deacylase"/>
    <property type="match status" value="1"/>
</dbReference>
<comment type="function">
    <text evidence="4">An aminoacyl-tRNA editing enzyme that deacylates mischarged D-aminoacyl-tRNAs. Also deacylates mischarged glycyl-tRNA(Ala), protecting cells against glycine mischarging by AlaRS. Acts via tRNA-based rather than protein-based catalysis; rejects L-amino acids rather than detecting D-amino acids in the active site. By recycling D-aminoacyl-tRNA to D-amino acids and free tRNA molecules, this enzyme counteracts the toxicity associated with the formation of D-aminoacyl-tRNA entities in vivo and helps enforce protein L-homochirality.</text>
</comment>
<dbReference type="NCBIfam" id="TIGR00256">
    <property type="entry name" value="D-aminoacyl-tRNA deacylase"/>
    <property type="match status" value="1"/>
</dbReference>
<feature type="compositionally biased region" description="Basic and acidic residues" evidence="7">
    <location>
        <begin position="316"/>
        <end position="329"/>
    </location>
</feature>
<proteinExistence type="inferred from homology"/>
<dbReference type="FunFam" id="3.50.80.10:FF:000001">
    <property type="entry name" value="D-aminoacyl-tRNA deacylase"/>
    <property type="match status" value="1"/>
</dbReference>
<dbReference type="GO" id="GO:0005737">
    <property type="term" value="C:cytoplasm"/>
    <property type="evidence" value="ECO:0007669"/>
    <property type="project" value="UniProtKB-SubCell"/>
</dbReference>
<dbReference type="PANTHER" id="PTHR10472:SF5">
    <property type="entry name" value="D-AMINOACYL-TRNA DEACYLASE 1"/>
    <property type="match status" value="1"/>
</dbReference>
<gene>
    <name evidence="8" type="primary">DTD1</name>
</gene>
<name>A0A8I3QST8_CANLF</name>
<dbReference type="InterPro" id="IPR023509">
    <property type="entry name" value="DTD-like_sf"/>
</dbReference>
<evidence type="ECO:0000313" key="9">
    <source>
        <dbReference type="Proteomes" id="UP000805418"/>
    </source>
</evidence>
<reference evidence="8" key="1">
    <citation type="submission" date="2020-03" db="EMBL/GenBank/DDBJ databases">
        <title>Long-read based genome assembly of a Labrador retriever dog.</title>
        <authorList>
            <person name="Eory L."/>
            <person name="Zhang W."/>
            <person name="Schoenebeck J."/>
        </authorList>
    </citation>
    <scope>NUCLEOTIDE SEQUENCE [LARGE SCALE GENOMIC DNA]</scope>
    <source>
        <strain evidence="8">Labrador retriever</strain>
    </source>
</reference>
<dbReference type="SUPFAM" id="SSF69500">
    <property type="entry name" value="DTD-like"/>
    <property type="match status" value="1"/>
</dbReference>
<dbReference type="PANTHER" id="PTHR10472">
    <property type="entry name" value="D-TYROSYL-TRNA TYR DEACYLASE"/>
    <property type="match status" value="1"/>
</dbReference>
<evidence type="ECO:0000256" key="3">
    <source>
        <dbReference type="ARBA" id="ARBA00048018"/>
    </source>
</evidence>
<keyword evidence="6" id="KW-0694">RNA-binding</keyword>
<sequence length="344" mass="37287">MRETSGPEPAVGARSGWGSPCLRGAGPAGGGGRAGGGAYRRGRGRRGGANRGWAWPAWARRGERGPSGLSPRFPVSPAEGAGRHAARRVARPEERGAARLAAAAAMKAVVQRVTRASVTVGGEQISAIGRGICVLLGISLEDTQKELEHMVRKILNLRVFEDESGKHWSKSVMDKQYEVLCISQFTLQCVLKGNKPDFHLAMPTEQAESFYNSFLEQLRKTYRPELIKDGKFGTYMQVHIQNDGPVTIELESPAPGAATSDPKQSSCIIGDHTHSSSAQSEGYTVESRIRDIIQLSKLEKQQQRKEKTRAKGPSESSKERNAPRKEDRSASSGAEGDVSSEREP</sequence>
<keyword evidence="6" id="KW-0820">tRNA-binding</keyword>
<dbReference type="Proteomes" id="UP000805418">
    <property type="component" value="Chromosome 24"/>
</dbReference>
<evidence type="ECO:0000256" key="1">
    <source>
        <dbReference type="ARBA" id="ARBA00009673"/>
    </source>
</evidence>
<protein>
    <recommendedName>
        <fullName evidence="6">D-aminoacyl-tRNA deacylase</fullName>
        <ecNumber evidence="6">3.1.1.96</ecNumber>
    </recommendedName>
</protein>
<dbReference type="GO" id="GO:0000049">
    <property type="term" value="F:tRNA binding"/>
    <property type="evidence" value="ECO:0007669"/>
    <property type="project" value="UniProtKB-KW"/>
</dbReference>
<comment type="subunit">
    <text evidence="5">Homodimer. Interacts with CDC45 and TOPBP1.</text>
</comment>
<evidence type="ECO:0000313" key="8">
    <source>
        <dbReference type="Ensembl" id="ENSCAFP00845040925.1"/>
    </source>
</evidence>
<comment type="subcellular location">
    <subcellularLocation>
        <location evidence="6">Cytoplasm</location>
    </subcellularLocation>
</comment>
<keyword evidence="9" id="KW-1185">Reference proteome</keyword>
<dbReference type="HAMAP" id="MF_00518">
    <property type="entry name" value="Deacylase_Dtd"/>
    <property type="match status" value="1"/>
</dbReference>
<organism evidence="8 9">
    <name type="scientific">Canis lupus familiaris</name>
    <name type="common">Dog</name>
    <name type="synonym">Canis familiaris</name>
    <dbReference type="NCBI Taxonomy" id="9615"/>
    <lineage>
        <taxon>Eukaryota</taxon>
        <taxon>Metazoa</taxon>
        <taxon>Chordata</taxon>
        <taxon>Craniata</taxon>
        <taxon>Vertebrata</taxon>
        <taxon>Euteleostomi</taxon>
        <taxon>Mammalia</taxon>
        <taxon>Eutheria</taxon>
        <taxon>Laurasiatheria</taxon>
        <taxon>Carnivora</taxon>
        <taxon>Caniformia</taxon>
        <taxon>Canidae</taxon>
        <taxon>Canis</taxon>
    </lineage>
</organism>
<evidence type="ECO:0000256" key="4">
    <source>
        <dbReference type="ARBA" id="ARBA00054206"/>
    </source>
</evidence>
<dbReference type="GO" id="GO:0051499">
    <property type="term" value="F:D-aminoacyl-tRNA deacylase activity"/>
    <property type="evidence" value="ECO:0007669"/>
    <property type="project" value="UniProtKB-EC"/>
</dbReference>
<feature type="compositionally biased region" description="Gly residues" evidence="7">
    <location>
        <begin position="26"/>
        <end position="39"/>
    </location>
</feature>
<dbReference type="EC" id="3.1.1.96" evidence="6"/>
<dbReference type="Ensembl" id="ENSCAFT00845052185.1">
    <property type="protein sequence ID" value="ENSCAFP00845040925.1"/>
    <property type="gene ID" value="ENSCAFG00845029447.1"/>
</dbReference>
<feature type="compositionally biased region" description="Basic and acidic residues" evidence="7">
    <location>
        <begin position="287"/>
        <end position="305"/>
    </location>
</feature>
<feature type="region of interest" description="Disordered" evidence="7">
    <location>
        <begin position="247"/>
        <end position="344"/>
    </location>
</feature>
<reference evidence="8" key="2">
    <citation type="submission" date="2025-08" db="UniProtKB">
        <authorList>
            <consortium name="Ensembl"/>
        </authorList>
    </citation>
    <scope>IDENTIFICATION</scope>
    <source>
        <strain evidence="8">Boxer</strain>
    </source>
</reference>
<dbReference type="InterPro" id="IPR003732">
    <property type="entry name" value="Daa-tRNA_deacyls_DTD"/>
</dbReference>
<accession>A0A8I3QST8</accession>
<evidence type="ECO:0000256" key="7">
    <source>
        <dbReference type="SAM" id="MobiDB-lite"/>
    </source>
</evidence>
<reference evidence="8" key="3">
    <citation type="submission" date="2025-09" db="UniProtKB">
        <authorList>
            <consortium name="Ensembl"/>
        </authorList>
    </citation>
    <scope>IDENTIFICATION</scope>
    <source>
        <strain evidence="8">Boxer</strain>
    </source>
</reference>
<keyword evidence="6" id="KW-0378">Hydrolase</keyword>
<keyword evidence="6" id="KW-0963">Cytoplasm</keyword>
<comment type="catalytic activity">
    <reaction evidence="3">
        <text>a D-aminoacyl-tRNA + H2O = a tRNA + a D-alpha-amino acid + H(+)</text>
        <dbReference type="Rhea" id="RHEA:13953"/>
        <dbReference type="Rhea" id="RHEA-COMP:10123"/>
        <dbReference type="Rhea" id="RHEA-COMP:10124"/>
        <dbReference type="ChEBI" id="CHEBI:15377"/>
        <dbReference type="ChEBI" id="CHEBI:15378"/>
        <dbReference type="ChEBI" id="CHEBI:59871"/>
        <dbReference type="ChEBI" id="CHEBI:78442"/>
        <dbReference type="ChEBI" id="CHEBI:79333"/>
        <dbReference type="EC" id="3.1.1.96"/>
    </reaction>
</comment>
<dbReference type="GeneTree" id="ENSGT00940000153431"/>
<evidence type="ECO:0000256" key="2">
    <source>
        <dbReference type="ARBA" id="ARBA00047676"/>
    </source>
</evidence>
<comment type="catalytic activity">
    <reaction evidence="2">
        <text>glycyl-tRNA(Ala) + H2O = tRNA(Ala) + glycine + H(+)</text>
        <dbReference type="Rhea" id="RHEA:53744"/>
        <dbReference type="Rhea" id="RHEA-COMP:9657"/>
        <dbReference type="Rhea" id="RHEA-COMP:13640"/>
        <dbReference type="ChEBI" id="CHEBI:15377"/>
        <dbReference type="ChEBI" id="CHEBI:15378"/>
        <dbReference type="ChEBI" id="CHEBI:57305"/>
        <dbReference type="ChEBI" id="CHEBI:78442"/>
        <dbReference type="ChEBI" id="CHEBI:78522"/>
        <dbReference type="EC" id="3.1.1.96"/>
    </reaction>
</comment>
<feature type="region of interest" description="Disordered" evidence="7">
    <location>
        <begin position="1"/>
        <end position="93"/>
    </location>
</feature>
<dbReference type="AlphaFoldDB" id="A0A8I3QST8"/>
<dbReference type="Pfam" id="PF02580">
    <property type="entry name" value="Tyr_Deacylase"/>
    <property type="match status" value="1"/>
</dbReference>
<comment type="similarity">
    <text evidence="1 6">Belongs to the DTD family.</text>
</comment>
<evidence type="ECO:0000256" key="5">
    <source>
        <dbReference type="ARBA" id="ARBA00062485"/>
    </source>
</evidence>
<evidence type="ECO:0000256" key="6">
    <source>
        <dbReference type="RuleBase" id="RU003470"/>
    </source>
</evidence>